<dbReference type="EC" id="1.4.3.19" evidence="5"/>
<dbReference type="GO" id="GO:0050660">
    <property type="term" value="F:flavin adenine dinucleotide binding"/>
    <property type="evidence" value="ECO:0007669"/>
    <property type="project" value="InterPro"/>
</dbReference>
<dbReference type="GO" id="GO:0043799">
    <property type="term" value="F:glycine oxidase activity"/>
    <property type="evidence" value="ECO:0007669"/>
    <property type="project" value="UniProtKB-EC"/>
</dbReference>
<dbReference type="PANTHER" id="PTHR13847:SF289">
    <property type="entry name" value="GLYCINE OXIDASE"/>
    <property type="match status" value="1"/>
</dbReference>
<organism evidence="7 8">
    <name type="scientific">Sutcliffiella cohnii</name>
    <dbReference type="NCBI Taxonomy" id="33932"/>
    <lineage>
        <taxon>Bacteria</taxon>
        <taxon>Bacillati</taxon>
        <taxon>Bacillota</taxon>
        <taxon>Bacilli</taxon>
        <taxon>Bacillales</taxon>
        <taxon>Bacillaceae</taxon>
        <taxon>Sutcliffiella</taxon>
    </lineage>
</organism>
<dbReference type="Pfam" id="PF01266">
    <property type="entry name" value="DAO"/>
    <property type="match status" value="1"/>
</dbReference>
<evidence type="ECO:0000256" key="2">
    <source>
        <dbReference type="ARBA" id="ARBA00022977"/>
    </source>
</evidence>
<dbReference type="STRING" id="1314751.GCA_001591425_02763"/>
<dbReference type="Gene3D" id="3.50.50.60">
    <property type="entry name" value="FAD/NAD(P)-binding domain"/>
    <property type="match status" value="1"/>
</dbReference>
<dbReference type="InterPro" id="IPR006076">
    <property type="entry name" value="FAD-dep_OxRdtase"/>
</dbReference>
<keyword evidence="3" id="KW-0560">Oxidoreductase</keyword>
<protein>
    <recommendedName>
        <fullName evidence="5">glycine oxidase</fullName>
        <ecNumber evidence="5">1.4.3.19</ecNumber>
    </recommendedName>
</protein>
<sequence>MNNNWDAIVVGGGVIGNAAAYYLQKSGRNVLLLEKGTVGLGASKAAAGMLGAQVELTEVGPMFELARESRKMFPRLQEELKEMCGIDIELVREGMLKVAKTDEEKVHLQSVIEAQRSFGENTKWLDREETLQMESSLSDSIIGAMDIPNDGHVNPIQLTQAFSKSAVALGATVKEFVEVYSFTELSGKITGVHTNIGDFYGENIVVANGAWSARLLKEANINLPTYPVKGECMSVITERPLIKSTIFSQRCYVVPKSGNRLIIGATSIPNSFSEHVSVEGISSLMQASIDILPDIQRAQFERAWAGIRPQTIDELPFLGVHPTIENVFICTGHYRNGILLSPISGKLIADMMDGRTLPSYLQAFTFERLKGVITT</sequence>
<dbReference type="SUPFAM" id="SSF51905">
    <property type="entry name" value="FAD/NAD(P)-binding domain"/>
    <property type="match status" value="1"/>
</dbReference>
<dbReference type="EMBL" id="CP018866">
    <property type="protein sequence ID" value="AST90440.1"/>
    <property type="molecule type" value="Genomic_DNA"/>
</dbReference>
<dbReference type="Gene3D" id="3.30.9.10">
    <property type="entry name" value="D-Amino Acid Oxidase, subunit A, domain 2"/>
    <property type="match status" value="1"/>
</dbReference>
<keyword evidence="2" id="KW-0784">Thiamine biosynthesis</keyword>
<dbReference type="KEGG" id="bcoh:BC6307_03700"/>
<feature type="domain" description="FAD dependent oxidoreductase" evidence="6">
    <location>
        <begin position="6"/>
        <end position="351"/>
    </location>
</feature>
<dbReference type="SUPFAM" id="SSF54373">
    <property type="entry name" value="FAD-linked reductases, C-terminal domain"/>
    <property type="match status" value="1"/>
</dbReference>
<dbReference type="RefSeq" id="WP_066417190.1">
    <property type="nucleotide sequence ID" value="NZ_CP018866.1"/>
</dbReference>
<evidence type="ECO:0000256" key="3">
    <source>
        <dbReference type="ARBA" id="ARBA00023002"/>
    </source>
</evidence>
<dbReference type="GO" id="GO:0009228">
    <property type="term" value="P:thiamine biosynthetic process"/>
    <property type="evidence" value="ECO:0007669"/>
    <property type="project" value="UniProtKB-KW"/>
</dbReference>
<evidence type="ECO:0000256" key="5">
    <source>
        <dbReference type="ARBA" id="ARBA00050018"/>
    </source>
</evidence>
<evidence type="ECO:0000256" key="4">
    <source>
        <dbReference type="ARBA" id="ARBA00049872"/>
    </source>
</evidence>
<dbReference type="GO" id="GO:0005737">
    <property type="term" value="C:cytoplasm"/>
    <property type="evidence" value="ECO:0007669"/>
    <property type="project" value="TreeGrafter"/>
</dbReference>
<evidence type="ECO:0000256" key="1">
    <source>
        <dbReference type="ARBA" id="ARBA00004948"/>
    </source>
</evidence>
<dbReference type="InterPro" id="IPR012727">
    <property type="entry name" value="Gly_oxidase_ThiO"/>
</dbReference>
<dbReference type="GO" id="GO:0009229">
    <property type="term" value="P:thiamine diphosphate biosynthetic process"/>
    <property type="evidence" value="ECO:0007669"/>
    <property type="project" value="UniProtKB-UniPathway"/>
</dbReference>
<name>A0A223KLQ9_9BACI</name>
<evidence type="ECO:0000313" key="8">
    <source>
        <dbReference type="Proteomes" id="UP000215224"/>
    </source>
</evidence>
<accession>A0A223KLQ9</accession>
<dbReference type="AlphaFoldDB" id="A0A223KLQ9"/>
<comment type="catalytic activity">
    <reaction evidence="4">
        <text>glycine + O2 + H2O = glyoxylate + H2O2 + NH4(+)</text>
        <dbReference type="Rhea" id="RHEA:11532"/>
        <dbReference type="ChEBI" id="CHEBI:15377"/>
        <dbReference type="ChEBI" id="CHEBI:15379"/>
        <dbReference type="ChEBI" id="CHEBI:16240"/>
        <dbReference type="ChEBI" id="CHEBI:28938"/>
        <dbReference type="ChEBI" id="CHEBI:36655"/>
        <dbReference type="ChEBI" id="CHEBI:57305"/>
        <dbReference type="EC" id="1.4.3.19"/>
    </reaction>
</comment>
<dbReference type="PANTHER" id="PTHR13847">
    <property type="entry name" value="SARCOSINE DEHYDROGENASE-RELATED"/>
    <property type="match status" value="1"/>
</dbReference>
<reference evidence="7 8" key="1">
    <citation type="submission" date="2016-12" db="EMBL/GenBank/DDBJ databases">
        <title>The whole genome sequencing and assembly of Bacillus cohnii DSM 6307T strain.</title>
        <authorList>
            <person name="Lee Y.-J."/>
            <person name="Yi H."/>
            <person name="Bahn Y.-S."/>
            <person name="Kim J.F."/>
            <person name="Lee D.-W."/>
        </authorList>
    </citation>
    <scope>NUCLEOTIDE SEQUENCE [LARGE SCALE GENOMIC DNA]</scope>
    <source>
        <strain evidence="7 8">DSM 6307</strain>
    </source>
</reference>
<dbReference type="InterPro" id="IPR036188">
    <property type="entry name" value="FAD/NAD-bd_sf"/>
</dbReference>
<dbReference type="Proteomes" id="UP000215224">
    <property type="component" value="Chromosome"/>
</dbReference>
<keyword evidence="8" id="KW-1185">Reference proteome</keyword>
<gene>
    <name evidence="7" type="ORF">BC6307_03700</name>
</gene>
<proteinExistence type="predicted"/>
<evidence type="ECO:0000259" key="6">
    <source>
        <dbReference type="Pfam" id="PF01266"/>
    </source>
</evidence>
<comment type="pathway">
    <text evidence="1">Cofactor biosynthesis; thiamine diphosphate biosynthesis.</text>
</comment>
<evidence type="ECO:0000313" key="7">
    <source>
        <dbReference type="EMBL" id="AST90440.1"/>
    </source>
</evidence>
<dbReference type="NCBIfam" id="TIGR02352">
    <property type="entry name" value="thiamin_ThiO"/>
    <property type="match status" value="1"/>
</dbReference>
<dbReference type="UniPathway" id="UPA00060"/>